<dbReference type="Gene3D" id="2.60.40.730">
    <property type="entry name" value="SOR catalytic domain"/>
    <property type="match status" value="1"/>
</dbReference>
<dbReference type="AlphaFoldDB" id="A0A9D1RFL6"/>
<reference evidence="7" key="2">
    <citation type="submission" date="2021-04" db="EMBL/GenBank/DDBJ databases">
        <authorList>
            <person name="Gilroy R."/>
        </authorList>
    </citation>
    <scope>NUCLEOTIDE SEQUENCE</scope>
    <source>
        <strain evidence="7">421</strain>
    </source>
</reference>
<evidence type="ECO:0000313" key="7">
    <source>
        <dbReference type="EMBL" id="HIW85706.1"/>
    </source>
</evidence>
<comment type="similarity">
    <text evidence="1">Belongs to the desulfoferrodoxin family.</text>
</comment>
<dbReference type="InterPro" id="IPR002742">
    <property type="entry name" value="Desulfoferrodoxin_Fe-bd_dom"/>
</dbReference>
<keyword evidence="3" id="KW-0479">Metal-binding</keyword>
<reference evidence="7" key="1">
    <citation type="journal article" date="2021" name="PeerJ">
        <title>Extensive microbial diversity within the chicken gut microbiome revealed by metagenomics and culture.</title>
        <authorList>
            <person name="Gilroy R."/>
            <person name="Ravi A."/>
            <person name="Getino M."/>
            <person name="Pursley I."/>
            <person name="Horton D.L."/>
            <person name="Alikhan N.F."/>
            <person name="Baker D."/>
            <person name="Gharbi K."/>
            <person name="Hall N."/>
            <person name="Watson M."/>
            <person name="Adriaenssens E.M."/>
            <person name="Foster-Nyarko E."/>
            <person name="Jarju S."/>
            <person name="Secka A."/>
            <person name="Antonio M."/>
            <person name="Oren A."/>
            <person name="Chaudhuri R.R."/>
            <person name="La Ragione R."/>
            <person name="Hildebrand F."/>
            <person name="Pallen M.J."/>
        </authorList>
    </citation>
    <scope>NUCLEOTIDE SEQUENCE</scope>
    <source>
        <strain evidence="7">421</strain>
    </source>
</reference>
<dbReference type="PANTHER" id="PTHR36541">
    <property type="entry name" value="SUPEROXIDE REDUCTASE-RELATED"/>
    <property type="match status" value="1"/>
</dbReference>
<keyword evidence="4" id="KW-0249">Electron transport</keyword>
<evidence type="ECO:0000256" key="2">
    <source>
        <dbReference type="ARBA" id="ARBA00022448"/>
    </source>
</evidence>
<dbReference type="Proteomes" id="UP000824205">
    <property type="component" value="Unassembled WGS sequence"/>
</dbReference>
<evidence type="ECO:0000313" key="8">
    <source>
        <dbReference type="Proteomes" id="UP000824205"/>
    </source>
</evidence>
<dbReference type="PANTHER" id="PTHR36541:SF1">
    <property type="entry name" value="SUPEROXIDE REDUCTASE-RELATED"/>
    <property type="match status" value="1"/>
</dbReference>
<keyword evidence="5" id="KW-0408">Iron</keyword>
<name>A0A9D1RFL6_9FIRM</name>
<dbReference type="GO" id="GO:0005506">
    <property type="term" value="F:iron ion binding"/>
    <property type="evidence" value="ECO:0007669"/>
    <property type="project" value="InterPro"/>
</dbReference>
<sequence length="126" mass="14364">MEPKFYYCETCKNIITKIEDKNMPVVCCGHNMKLMEPCTSDGASEKHVPVIEQNGSKITVKVGEAEHPMTKEHLISWIVLSTDKGWQIKYLSHEDKPHAVFYIAENETPVSAVAYCNVHELWKAKL</sequence>
<dbReference type="EMBL" id="DXGE01000018">
    <property type="protein sequence ID" value="HIW85706.1"/>
    <property type="molecule type" value="Genomic_DNA"/>
</dbReference>
<gene>
    <name evidence="7" type="ORF">IAA48_04345</name>
</gene>
<keyword evidence="2" id="KW-0813">Transport</keyword>
<dbReference type="InterPro" id="IPR036073">
    <property type="entry name" value="Desulfoferrodoxin_Fe-bd_dom_sf"/>
</dbReference>
<evidence type="ECO:0000256" key="3">
    <source>
        <dbReference type="ARBA" id="ARBA00022723"/>
    </source>
</evidence>
<comment type="caution">
    <text evidence="7">The sequence shown here is derived from an EMBL/GenBank/DDBJ whole genome shotgun (WGS) entry which is preliminary data.</text>
</comment>
<evidence type="ECO:0000256" key="1">
    <source>
        <dbReference type="ARBA" id="ARBA00005941"/>
    </source>
</evidence>
<evidence type="ECO:0000256" key="5">
    <source>
        <dbReference type="ARBA" id="ARBA00023004"/>
    </source>
</evidence>
<dbReference type="SUPFAM" id="SSF57802">
    <property type="entry name" value="Rubredoxin-like"/>
    <property type="match status" value="1"/>
</dbReference>
<proteinExistence type="inferred from homology"/>
<dbReference type="NCBIfam" id="TIGR00332">
    <property type="entry name" value="neela_ferrous"/>
    <property type="match status" value="1"/>
</dbReference>
<dbReference type="InterPro" id="IPR051233">
    <property type="entry name" value="Desulfoferrodoxin_SOR"/>
</dbReference>
<evidence type="ECO:0000259" key="6">
    <source>
        <dbReference type="Pfam" id="PF01880"/>
    </source>
</evidence>
<dbReference type="SUPFAM" id="SSF49367">
    <property type="entry name" value="Superoxide reductase-like"/>
    <property type="match status" value="1"/>
</dbReference>
<organism evidence="7 8">
    <name type="scientific">Candidatus Eubacterium faecipullorum</name>
    <dbReference type="NCBI Taxonomy" id="2838571"/>
    <lineage>
        <taxon>Bacteria</taxon>
        <taxon>Bacillati</taxon>
        <taxon>Bacillota</taxon>
        <taxon>Clostridia</taxon>
        <taxon>Eubacteriales</taxon>
        <taxon>Eubacteriaceae</taxon>
        <taxon>Eubacterium</taxon>
    </lineage>
</organism>
<accession>A0A9D1RFL6</accession>
<dbReference type="GO" id="GO:0016491">
    <property type="term" value="F:oxidoreductase activity"/>
    <property type="evidence" value="ECO:0007669"/>
    <property type="project" value="InterPro"/>
</dbReference>
<protein>
    <submittedName>
        <fullName evidence="7">Desulfoferrodoxin</fullName>
    </submittedName>
</protein>
<feature type="domain" description="Desulfoferrodoxin ferrous iron-binding" evidence="6">
    <location>
        <begin position="40"/>
        <end position="124"/>
    </location>
</feature>
<evidence type="ECO:0000256" key="4">
    <source>
        <dbReference type="ARBA" id="ARBA00022982"/>
    </source>
</evidence>
<dbReference type="Pfam" id="PF01880">
    <property type="entry name" value="Desulfoferrodox"/>
    <property type="match status" value="1"/>
</dbReference>